<dbReference type="Gene3D" id="2.40.10.10">
    <property type="entry name" value="Trypsin-like serine proteases"/>
    <property type="match status" value="2"/>
</dbReference>
<dbReference type="InterPro" id="IPR043504">
    <property type="entry name" value="Peptidase_S1_PA_chymotrypsin"/>
</dbReference>
<dbReference type="PANTHER" id="PTHR24271:SF47">
    <property type="entry name" value="KALLIKREIN-1"/>
    <property type="match status" value="1"/>
</dbReference>
<name>A0A8C4LM95_EQUAS</name>
<dbReference type="Ensembl" id="ENSEAST00005015196.2">
    <property type="protein sequence ID" value="ENSEASP00005013988.2"/>
    <property type="gene ID" value="ENSEASG00005009751.2"/>
</dbReference>
<dbReference type="AlphaFoldDB" id="A0A8C4LM95"/>
<dbReference type="SUPFAM" id="SSF50494">
    <property type="entry name" value="Trypsin-like serine proteases"/>
    <property type="match status" value="1"/>
</dbReference>
<dbReference type="PANTHER" id="PTHR24271">
    <property type="entry name" value="KALLIKREIN-RELATED"/>
    <property type="match status" value="1"/>
</dbReference>
<dbReference type="GeneTree" id="ENSGT01020000230389"/>
<dbReference type="FunFam" id="2.40.10.10:FF:000032">
    <property type="entry name" value="Kallikrein 1-related peptidase C9"/>
    <property type="match status" value="1"/>
</dbReference>
<evidence type="ECO:0000313" key="4">
    <source>
        <dbReference type="Ensembl" id="ENSEASP00005013988.2"/>
    </source>
</evidence>
<dbReference type="GO" id="GO:0003073">
    <property type="term" value="P:regulation of systemic arterial blood pressure"/>
    <property type="evidence" value="ECO:0007669"/>
    <property type="project" value="TreeGrafter"/>
</dbReference>
<sequence length="153" mass="17129">PWTLITPPASCIPSTDVVGLVQSRVIGDWKCEKRPRPWQVAVYRHTDFQCGGVLVHPQRVLTAVWLGRYDSFEDKDTVQFLQVSDSFPHPDFKLSLLKQNIFIPGDDCSHNLMLLRLEQPTQLTAAVQVLALPTQEPALGTGSDKAEPGRWPV</sequence>
<evidence type="ECO:0000256" key="2">
    <source>
        <dbReference type="ARBA" id="ARBA00023157"/>
    </source>
</evidence>
<dbReference type="InterPro" id="IPR009003">
    <property type="entry name" value="Peptidase_S1_PA"/>
</dbReference>
<evidence type="ECO:0000259" key="3">
    <source>
        <dbReference type="SMART" id="SM00020"/>
    </source>
</evidence>
<feature type="domain" description="Peptidase S1" evidence="3">
    <location>
        <begin position="24"/>
        <end position="153"/>
    </location>
</feature>
<dbReference type="SMART" id="SM00020">
    <property type="entry name" value="Tryp_SPc"/>
    <property type="match status" value="1"/>
</dbReference>
<organism evidence="4 5">
    <name type="scientific">Equus asinus</name>
    <name type="common">Donkey</name>
    <name type="synonym">Equus africanus asinus</name>
    <dbReference type="NCBI Taxonomy" id="9793"/>
    <lineage>
        <taxon>Eukaryota</taxon>
        <taxon>Metazoa</taxon>
        <taxon>Chordata</taxon>
        <taxon>Craniata</taxon>
        <taxon>Vertebrata</taxon>
        <taxon>Euteleostomi</taxon>
        <taxon>Mammalia</taxon>
        <taxon>Eutheria</taxon>
        <taxon>Laurasiatheria</taxon>
        <taxon>Perissodactyla</taxon>
        <taxon>Equidae</taxon>
        <taxon>Equus</taxon>
    </lineage>
</organism>
<dbReference type="Proteomes" id="UP000694387">
    <property type="component" value="Chromosome 26"/>
</dbReference>
<dbReference type="GO" id="GO:0004252">
    <property type="term" value="F:serine-type endopeptidase activity"/>
    <property type="evidence" value="ECO:0007669"/>
    <property type="project" value="InterPro"/>
</dbReference>
<keyword evidence="1" id="KW-0732">Signal</keyword>
<proteinExistence type="predicted"/>
<dbReference type="GO" id="GO:0030141">
    <property type="term" value="C:secretory granule"/>
    <property type="evidence" value="ECO:0007669"/>
    <property type="project" value="TreeGrafter"/>
</dbReference>
<accession>A0A8C4LM95</accession>
<keyword evidence="2" id="KW-1015">Disulfide bond</keyword>
<reference evidence="4" key="3">
    <citation type="submission" date="2025-09" db="UniProtKB">
        <authorList>
            <consortium name="Ensembl"/>
        </authorList>
    </citation>
    <scope>IDENTIFICATION</scope>
</reference>
<dbReference type="Pfam" id="PF00089">
    <property type="entry name" value="Trypsin"/>
    <property type="match status" value="1"/>
</dbReference>
<evidence type="ECO:0000313" key="5">
    <source>
        <dbReference type="Proteomes" id="UP000694387"/>
    </source>
</evidence>
<protein>
    <recommendedName>
        <fullName evidence="3">Peptidase S1 domain-containing protein</fullName>
    </recommendedName>
</protein>
<dbReference type="GO" id="GO:0031638">
    <property type="term" value="P:zymogen activation"/>
    <property type="evidence" value="ECO:0007669"/>
    <property type="project" value="TreeGrafter"/>
</dbReference>
<keyword evidence="5" id="KW-1185">Reference proteome</keyword>
<dbReference type="InterPro" id="IPR001254">
    <property type="entry name" value="Trypsin_dom"/>
</dbReference>
<reference evidence="4" key="2">
    <citation type="submission" date="2025-08" db="UniProtKB">
        <authorList>
            <consortium name="Ensembl"/>
        </authorList>
    </citation>
    <scope>IDENTIFICATION</scope>
</reference>
<evidence type="ECO:0000256" key="1">
    <source>
        <dbReference type="ARBA" id="ARBA00022729"/>
    </source>
</evidence>
<reference evidence="4 5" key="1">
    <citation type="journal article" date="2020" name="Nat. Commun.">
        <title>Donkey genomes provide new insights into domestication and selection for coat color.</title>
        <authorList>
            <person name="Wang"/>
            <person name="C."/>
            <person name="Li"/>
            <person name="H."/>
            <person name="Guo"/>
            <person name="Y."/>
            <person name="Huang"/>
            <person name="J."/>
            <person name="Sun"/>
            <person name="Y."/>
            <person name="Min"/>
            <person name="J."/>
            <person name="Wang"/>
            <person name="J."/>
            <person name="Fang"/>
            <person name="X."/>
            <person name="Zhao"/>
            <person name="Z."/>
            <person name="Wang"/>
            <person name="S."/>
            <person name="Zhang"/>
            <person name="Y."/>
            <person name="Liu"/>
            <person name="Q."/>
            <person name="Jiang"/>
            <person name="Q."/>
            <person name="Wang"/>
            <person name="X."/>
            <person name="Guo"/>
            <person name="Y."/>
            <person name="Yang"/>
            <person name="C."/>
            <person name="Wang"/>
            <person name="Y."/>
            <person name="Tian"/>
            <person name="F."/>
            <person name="Zhuang"/>
            <person name="G."/>
            <person name="Fan"/>
            <person name="Y."/>
            <person name="Gao"/>
            <person name="Q."/>
            <person name="Li"/>
            <person name="Y."/>
            <person name="Ju"/>
            <person name="Z."/>
            <person name="Li"/>
            <person name="J."/>
            <person name="Li"/>
            <person name="R."/>
            <person name="Hou"/>
            <person name="M."/>
            <person name="Yang"/>
            <person name="G."/>
            <person name="Liu"/>
            <person name="G."/>
            <person name="Liu"/>
            <person name="W."/>
            <person name="Guo"/>
            <person name="J."/>
            <person name="Pan"/>
            <person name="S."/>
            <person name="Fan"/>
            <person name="G."/>
            <person name="Zhang"/>
            <person name="W."/>
            <person name="Zhang"/>
            <person name="R."/>
            <person name="Yu"/>
            <person name="J."/>
            <person name="Zhang"/>
            <person name="X."/>
            <person name="Yin"/>
            <person name="Q."/>
            <person name="Ji"/>
            <person name="C."/>
            <person name="Jin"/>
            <person name="Y."/>
            <person name="Yue"/>
            <person name="G."/>
            <person name="Liu"/>
            <person name="M."/>
            <person name="Xu"/>
            <person name="J."/>
            <person name="Liu"/>
            <person name="S."/>
            <person name="Jordana"/>
            <person name="J."/>
            <person name="Noce"/>
            <person name="A."/>
            <person name="Amills"/>
            <person name="M."/>
            <person name="Wu"/>
            <person name="D.D."/>
            <person name="Li"/>
            <person name="S."/>
            <person name="Zhou"/>
            <person name="X. and Zhong"/>
            <person name="J."/>
        </authorList>
    </citation>
    <scope>NUCLEOTIDE SEQUENCE [LARGE SCALE GENOMIC DNA]</scope>
</reference>